<evidence type="ECO:0000259" key="3">
    <source>
        <dbReference type="Pfam" id="PF03572"/>
    </source>
</evidence>
<feature type="signal peptide" evidence="2">
    <location>
        <begin position="1"/>
        <end position="16"/>
    </location>
</feature>
<dbReference type="InterPro" id="IPR056186">
    <property type="entry name" value="PDZ_CPAF-rel"/>
</dbReference>
<gene>
    <name evidence="5" type="ORF">K491DRAFT_685440</name>
</gene>
<feature type="compositionally biased region" description="Low complexity" evidence="1">
    <location>
        <begin position="24"/>
        <end position="39"/>
    </location>
</feature>
<dbReference type="PANTHER" id="PTHR37049">
    <property type="entry name" value="PEPTIDASE S41 FAMILY PROTEIN"/>
    <property type="match status" value="1"/>
</dbReference>
<reference evidence="5" key="1">
    <citation type="journal article" date="2020" name="Stud. Mycol.">
        <title>101 Dothideomycetes genomes: a test case for predicting lifestyles and emergence of pathogens.</title>
        <authorList>
            <person name="Haridas S."/>
            <person name="Albert R."/>
            <person name="Binder M."/>
            <person name="Bloem J."/>
            <person name="Labutti K."/>
            <person name="Salamov A."/>
            <person name="Andreopoulos B."/>
            <person name="Baker S."/>
            <person name="Barry K."/>
            <person name="Bills G."/>
            <person name="Bluhm B."/>
            <person name="Cannon C."/>
            <person name="Castanera R."/>
            <person name="Culley D."/>
            <person name="Daum C."/>
            <person name="Ezra D."/>
            <person name="Gonzalez J."/>
            <person name="Henrissat B."/>
            <person name="Kuo A."/>
            <person name="Liang C."/>
            <person name="Lipzen A."/>
            <person name="Lutzoni F."/>
            <person name="Magnuson J."/>
            <person name="Mondo S."/>
            <person name="Nolan M."/>
            <person name="Ohm R."/>
            <person name="Pangilinan J."/>
            <person name="Park H.-J."/>
            <person name="Ramirez L."/>
            <person name="Alfaro M."/>
            <person name="Sun H."/>
            <person name="Tritt A."/>
            <person name="Yoshinaga Y."/>
            <person name="Zwiers L.-H."/>
            <person name="Turgeon B."/>
            <person name="Goodwin S."/>
            <person name="Spatafora J."/>
            <person name="Crous P."/>
            <person name="Grigoriev I."/>
        </authorList>
    </citation>
    <scope>NUCLEOTIDE SEQUENCE</scope>
    <source>
        <strain evidence="5">CBS 122681</strain>
    </source>
</reference>
<dbReference type="OrthoDB" id="27214at2759"/>
<dbReference type="GO" id="GO:0006508">
    <property type="term" value="P:proteolysis"/>
    <property type="evidence" value="ECO:0007669"/>
    <property type="project" value="InterPro"/>
</dbReference>
<dbReference type="Proteomes" id="UP000799324">
    <property type="component" value="Unassembled WGS sequence"/>
</dbReference>
<evidence type="ECO:0000313" key="5">
    <source>
        <dbReference type="EMBL" id="KAF2647525.1"/>
    </source>
</evidence>
<dbReference type="PANTHER" id="PTHR37049:SF4">
    <property type="entry name" value="RHODANESE DOMAIN-CONTAINING PROTEIN"/>
    <property type="match status" value="1"/>
</dbReference>
<evidence type="ECO:0000256" key="2">
    <source>
        <dbReference type="SAM" id="SignalP"/>
    </source>
</evidence>
<accession>A0A6A6SI29</accession>
<keyword evidence="2" id="KW-0732">Signal</keyword>
<feature type="region of interest" description="Disordered" evidence="1">
    <location>
        <begin position="698"/>
        <end position="733"/>
    </location>
</feature>
<feature type="domain" description="Tail specific protease" evidence="3">
    <location>
        <begin position="362"/>
        <end position="440"/>
    </location>
</feature>
<dbReference type="Pfam" id="PF23658">
    <property type="entry name" value="PDZ_CPAF_rel"/>
    <property type="match status" value="1"/>
</dbReference>
<protein>
    <submittedName>
        <fullName evidence="5">Peptidase S41 family protein-like protein</fullName>
    </submittedName>
</protein>
<dbReference type="InterPro" id="IPR052766">
    <property type="entry name" value="S41A_metabolite_peptidase"/>
</dbReference>
<evidence type="ECO:0000259" key="4">
    <source>
        <dbReference type="Pfam" id="PF23658"/>
    </source>
</evidence>
<dbReference type="SUPFAM" id="SSF52096">
    <property type="entry name" value="ClpP/crotonase"/>
    <property type="match status" value="1"/>
</dbReference>
<dbReference type="EMBL" id="MU004608">
    <property type="protein sequence ID" value="KAF2647525.1"/>
    <property type="molecule type" value="Genomic_DNA"/>
</dbReference>
<dbReference type="GO" id="GO:0008236">
    <property type="term" value="F:serine-type peptidase activity"/>
    <property type="evidence" value="ECO:0007669"/>
    <property type="project" value="InterPro"/>
</dbReference>
<dbReference type="InterPro" id="IPR029045">
    <property type="entry name" value="ClpP/crotonase-like_dom_sf"/>
</dbReference>
<dbReference type="Pfam" id="PF03572">
    <property type="entry name" value="Peptidase_S41"/>
    <property type="match status" value="1"/>
</dbReference>
<evidence type="ECO:0000313" key="6">
    <source>
        <dbReference type="Proteomes" id="UP000799324"/>
    </source>
</evidence>
<proteinExistence type="predicted"/>
<dbReference type="Gene3D" id="3.90.226.10">
    <property type="entry name" value="2-enoyl-CoA Hydratase, Chain A, domain 1"/>
    <property type="match status" value="1"/>
</dbReference>
<organism evidence="5 6">
    <name type="scientific">Lophiostoma macrostomum CBS 122681</name>
    <dbReference type="NCBI Taxonomy" id="1314788"/>
    <lineage>
        <taxon>Eukaryota</taxon>
        <taxon>Fungi</taxon>
        <taxon>Dikarya</taxon>
        <taxon>Ascomycota</taxon>
        <taxon>Pezizomycotina</taxon>
        <taxon>Dothideomycetes</taxon>
        <taxon>Pleosporomycetidae</taxon>
        <taxon>Pleosporales</taxon>
        <taxon>Lophiostomataceae</taxon>
        <taxon>Lophiostoma</taxon>
    </lineage>
</organism>
<feature type="region of interest" description="Disordered" evidence="1">
    <location>
        <begin position="21"/>
        <end position="44"/>
    </location>
</feature>
<dbReference type="AlphaFoldDB" id="A0A6A6SI29"/>
<sequence>MRSTLALQALAAIAAAQNTLDPSSTLEPEPTATATETSSGPINTGRACRQISNYVGSSADTYPIVDADLANACLSTIPIDSSAASSALQDLKKLLQYQSTLSYIKTPPEGFYNKGVDLEAGVDDIATKVSNNTYTNEHDFEDDIARLLASAHDGHLNFMGYAYAGIFQWRRSRDITLVSASSDGKEVPKIWAVQDLNVTSSDFTPSAVSRINGQDALQFLVDEAEFSSYHDPDTRFNDMLYKQAADSYGTFANPHFYPGPNTNVTFENGTSNTYPNTALVIDGSSWESITDGDSMYQTFIVPSASSGSIKKQRNIVPRTLQHPRDQLSRRAIPETYPDPDVSHSAADVPLAGYFVNTSAGTIGVLMVQTFDTDSSTDTEEFQSVVQSYISDAQSRGVKKHIIDIRQNGGGKVLLGYDMYLQFFPSQEPQLLSRYREHTATDLLGSTISQVDDFSDEAEGLLFTSPFDFRSYLDSKLKDFTSWDGMMPPDTFNGDNFTSLLRYNLSDPLITSSNVWGVGITLTGYGPGGHNSTATDPFNASDIILLSDGICASTCSLFTELMVQQSGVKTLAIGGRPSTGPMQPVGGTKGSLVVDSVYLNQLSSYMIQLLANTNSEANEWSDELLSESFAINVADASVNFHDNIRKGLEKDGTPTQFLNDSASCRMWYTGNDYINVTNVWARAAEIAFGKDGGLDGDACVEGSLTSQDAQTGQGSPTSTQGSGTAKPSSSKGAASGVVRPSEGWFAVWVCGIIVLGSMGVGASLI</sequence>
<keyword evidence="6" id="KW-1185">Reference proteome</keyword>
<feature type="chain" id="PRO_5025646827" evidence="2">
    <location>
        <begin position="17"/>
        <end position="764"/>
    </location>
</feature>
<feature type="domain" description="CPAF-like PDZ" evidence="4">
    <location>
        <begin position="172"/>
        <end position="281"/>
    </location>
</feature>
<feature type="compositionally biased region" description="Low complexity" evidence="1">
    <location>
        <begin position="709"/>
        <end position="733"/>
    </location>
</feature>
<name>A0A6A6SI29_9PLEO</name>
<dbReference type="InterPro" id="IPR005151">
    <property type="entry name" value="Tail-specific_protease"/>
</dbReference>
<evidence type="ECO:0000256" key="1">
    <source>
        <dbReference type="SAM" id="MobiDB-lite"/>
    </source>
</evidence>